<evidence type="ECO:0000256" key="5">
    <source>
        <dbReference type="ARBA" id="ARBA00023288"/>
    </source>
</evidence>
<dbReference type="Gene3D" id="2.30.30.100">
    <property type="match status" value="1"/>
</dbReference>
<dbReference type="AlphaFoldDB" id="D4GLN4"/>
<dbReference type="InterPro" id="IPR047807">
    <property type="entry name" value="YgdI/YgdR-like_SH3-like"/>
</dbReference>
<gene>
    <name evidence="7" type="primary">ygdR</name>
    <name evidence="7" type="ordered locus">PANA_3120</name>
</gene>
<keyword evidence="5" id="KW-0449">Lipoprotein</keyword>
<dbReference type="NCBIfam" id="NF033216">
    <property type="entry name" value="lipo_YgdI_YgdR"/>
    <property type="match status" value="1"/>
</dbReference>
<dbReference type="InterPro" id="IPR010920">
    <property type="entry name" value="LSM_dom_sf"/>
</dbReference>
<evidence type="ECO:0000256" key="2">
    <source>
        <dbReference type="ARBA" id="ARBA00022729"/>
    </source>
</evidence>
<dbReference type="STRING" id="706191.PANA_3120"/>
<dbReference type="PANTHER" id="PTHR37011">
    <property type="entry name" value="POT FAMILY PEPTIDE TRANSPORT PROTEIN-RELATED"/>
    <property type="match status" value="1"/>
</dbReference>
<reference evidence="7 8" key="1">
    <citation type="journal article" date="2010" name="J. Bacteriol.">
        <title>Genome sequence of Pantoea ananatis LMG20103, the causative agent of Eucalyptus blight and dieback.</title>
        <authorList>
            <person name="De Maayer P."/>
            <person name="Chan W.Y."/>
            <person name="Venter S.N."/>
            <person name="Toth I.K."/>
            <person name="Birch P.R."/>
            <person name="Joubert F."/>
            <person name="Coutinho T.A."/>
        </authorList>
    </citation>
    <scope>NUCLEOTIDE SEQUENCE [LARGE SCALE GENOMIC DNA]</scope>
    <source>
        <strain evidence="7 8">LMG 20103</strain>
    </source>
</reference>
<protein>
    <submittedName>
        <fullName evidence="7">YgdR</fullName>
    </submittedName>
</protein>
<evidence type="ECO:0000313" key="8">
    <source>
        <dbReference type="Proteomes" id="UP000001702"/>
    </source>
</evidence>
<keyword evidence="4" id="KW-0564">Palmitate</keyword>
<keyword evidence="8" id="KW-1185">Reference proteome</keyword>
<dbReference type="EMBL" id="CP001875">
    <property type="protein sequence ID" value="ADD78287.1"/>
    <property type="molecule type" value="Genomic_DNA"/>
</dbReference>
<dbReference type="Pfam" id="PF06004">
    <property type="entry name" value="DUF903"/>
    <property type="match status" value="1"/>
</dbReference>
<proteinExistence type="predicted"/>
<evidence type="ECO:0000256" key="3">
    <source>
        <dbReference type="ARBA" id="ARBA00023136"/>
    </source>
</evidence>
<evidence type="ECO:0000256" key="1">
    <source>
        <dbReference type="ARBA" id="ARBA00022475"/>
    </source>
</evidence>
<dbReference type="KEGG" id="pam:PANA_3120"/>
<dbReference type="Proteomes" id="UP000001702">
    <property type="component" value="Chromosome"/>
</dbReference>
<name>D4GLN4_PANAM</name>
<organism evidence="7 8">
    <name type="scientific">Pantoea ananatis (strain LMG 20103)</name>
    <dbReference type="NCBI Taxonomy" id="706191"/>
    <lineage>
        <taxon>Bacteria</taxon>
        <taxon>Pseudomonadati</taxon>
        <taxon>Pseudomonadota</taxon>
        <taxon>Gammaproteobacteria</taxon>
        <taxon>Enterobacterales</taxon>
        <taxon>Erwiniaceae</taxon>
        <taxon>Pantoea</taxon>
    </lineage>
</organism>
<sequence>MDAVPIMLWQQKDGRMIMTEGKPSIDKETGLVQYTDQSGHTVQINSDDVSTIIER</sequence>
<evidence type="ECO:0000313" key="7">
    <source>
        <dbReference type="EMBL" id="ADD78287.1"/>
    </source>
</evidence>
<evidence type="ECO:0000256" key="4">
    <source>
        <dbReference type="ARBA" id="ARBA00023139"/>
    </source>
</evidence>
<dbReference type="SUPFAM" id="SSF50182">
    <property type="entry name" value="Sm-like ribonucleoproteins"/>
    <property type="match status" value="1"/>
</dbReference>
<keyword evidence="1" id="KW-1003">Cell membrane</keyword>
<keyword evidence="3" id="KW-0472">Membrane</keyword>
<feature type="domain" description="Lipoprotein YgdI/YgdR-like SH3-like" evidence="6">
    <location>
        <begin position="12"/>
        <end position="54"/>
    </location>
</feature>
<dbReference type="InterPro" id="IPR010305">
    <property type="entry name" value="YgdI/YgdR-like"/>
</dbReference>
<accession>D4GLN4</accession>
<keyword evidence="2" id="KW-0732">Signal</keyword>
<evidence type="ECO:0000259" key="6">
    <source>
        <dbReference type="Pfam" id="PF06004"/>
    </source>
</evidence>
<dbReference type="HOGENOM" id="CLU_182841_4_1_6"/>
<dbReference type="PANTHER" id="PTHR37011:SF1">
    <property type="entry name" value="POT FAMILY PEPTIDE TRANSPORT PROTEIN"/>
    <property type="match status" value="1"/>
</dbReference>